<protein>
    <submittedName>
        <fullName evidence="2">Uncharacterized protein</fullName>
    </submittedName>
</protein>
<organism evidence="2 3">
    <name type="scientific">Virgisporangium aurantiacum</name>
    <dbReference type="NCBI Taxonomy" id="175570"/>
    <lineage>
        <taxon>Bacteria</taxon>
        <taxon>Bacillati</taxon>
        <taxon>Actinomycetota</taxon>
        <taxon>Actinomycetes</taxon>
        <taxon>Micromonosporales</taxon>
        <taxon>Micromonosporaceae</taxon>
        <taxon>Virgisporangium</taxon>
    </lineage>
</organism>
<comment type="caution">
    <text evidence="2">The sequence shown here is derived from an EMBL/GenBank/DDBJ whole genome shotgun (WGS) entry which is preliminary data.</text>
</comment>
<evidence type="ECO:0000313" key="2">
    <source>
        <dbReference type="EMBL" id="GIJ60563.1"/>
    </source>
</evidence>
<dbReference type="Proteomes" id="UP000612585">
    <property type="component" value="Unassembled WGS sequence"/>
</dbReference>
<gene>
    <name evidence="2" type="ORF">Vau01_080790</name>
</gene>
<dbReference type="AlphaFoldDB" id="A0A8J3ZFT8"/>
<keyword evidence="1" id="KW-0472">Membrane</keyword>
<keyword evidence="3" id="KW-1185">Reference proteome</keyword>
<proteinExistence type="predicted"/>
<evidence type="ECO:0000256" key="1">
    <source>
        <dbReference type="SAM" id="Phobius"/>
    </source>
</evidence>
<name>A0A8J3ZFT8_9ACTN</name>
<reference evidence="2" key="1">
    <citation type="submission" date="2021-01" db="EMBL/GenBank/DDBJ databases">
        <title>Whole genome shotgun sequence of Virgisporangium aurantiacum NBRC 16421.</title>
        <authorList>
            <person name="Komaki H."/>
            <person name="Tamura T."/>
        </authorList>
    </citation>
    <scope>NUCLEOTIDE SEQUENCE</scope>
    <source>
        <strain evidence="2">NBRC 16421</strain>
    </source>
</reference>
<accession>A0A8J3ZFT8</accession>
<keyword evidence="1" id="KW-1133">Transmembrane helix</keyword>
<sequence>MSTQDVTTRTRRVDSERGALLLLLAMVGLMIAALFAIGA</sequence>
<dbReference type="EMBL" id="BOPG01000056">
    <property type="protein sequence ID" value="GIJ60563.1"/>
    <property type="molecule type" value="Genomic_DNA"/>
</dbReference>
<evidence type="ECO:0000313" key="3">
    <source>
        <dbReference type="Proteomes" id="UP000612585"/>
    </source>
</evidence>
<feature type="transmembrane region" description="Helical" evidence="1">
    <location>
        <begin position="20"/>
        <end position="38"/>
    </location>
</feature>
<keyword evidence="1" id="KW-0812">Transmembrane</keyword>